<evidence type="ECO:0000256" key="12">
    <source>
        <dbReference type="ARBA" id="ARBA00022968"/>
    </source>
</evidence>
<dbReference type="InterPro" id="IPR009806">
    <property type="entry name" value="PSII_PsbW_class2"/>
</dbReference>
<dbReference type="FunFam" id="3.90.550.10:FF:000056">
    <property type="entry name" value="Hexosyltransferase"/>
    <property type="match status" value="1"/>
</dbReference>
<keyword evidence="15" id="KW-0793">Thylakoid</keyword>
<dbReference type="GO" id="GO:0009535">
    <property type="term" value="C:chloroplast thylakoid membrane"/>
    <property type="evidence" value="ECO:0007669"/>
    <property type="project" value="UniProtKB-SubCell"/>
</dbReference>
<evidence type="ECO:0000256" key="6">
    <source>
        <dbReference type="ARBA" id="ARBA00022528"/>
    </source>
</evidence>
<gene>
    <name evidence="23" type="ORF">C2S53_006919</name>
</gene>
<dbReference type="Pfam" id="PF01501">
    <property type="entry name" value="Glyco_transf_8"/>
    <property type="match status" value="1"/>
</dbReference>
<comment type="pathway">
    <text evidence="3">Glycan metabolism; pectin biosynthesis.</text>
</comment>
<dbReference type="InterPro" id="IPR029044">
    <property type="entry name" value="Nucleotide-diphossugar_trans"/>
</dbReference>
<comment type="caution">
    <text evidence="23">The sequence shown here is derived from an EMBL/GenBank/DDBJ whole genome shotgun (WGS) entry which is preliminary data.</text>
</comment>
<evidence type="ECO:0000259" key="22">
    <source>
        <dbReference type="Pfam" id="PF08292"/>
    </source>
</evidence>
<dbReference type="Gene3D" id="2.40.50.140">
    <property type="entry name" value="Nucleic acid-binding proteins"/>
    <property type="match status" value="1"/>
</dbReference>
<dbReference type="GO" id="GO:0009523">
    <property type="term" value="C:photosystem II"/>
    <property type="evidence" value="ECO:0007669"/>
    <property type="project" value="UniProtKB-KW"/>
</dbReference>
<dbReference type="Pfam" id="PF07123">
    <property type="entry name" value="PsbW"/>
    <property type="match status" value="1"/>
</dbReference>
<dbReference type="GO" id="GO:0071555">
    <property type="term" value="P:cell wall organization"/>
    <property type="evidence" value="ECO:0007669"/>
    <property type="project" value="UniProtKB-KW"/>
</dbReference>
<feature type="domain" description="RNA polymerase III subunit Rpc25" evidence="22">
    <location>
        <begin position="717"/>
        <end position="801"/>
    </location>
</feature>
<proteinExistence type="inferred from homology"/>
<dbReference type="EMBL" id="SDAM02000556">
    <property type="protein sequence ID" value="KAH6823804.1"/>
    <property type="molecule type" value="Genomic_DNA"/>
</dbReference>
<dbReference type="GO" id="GO:0000139">
    <property type="term" value="C:Golgi membrane"/>
    <property type="evidence" value="ECO:0007669"/>
    <property type="project" value="UniProtKB-SubCell"/>
</dbReference>
<dbReference type="SUPFAM" id="SSF50249">
    <property type="entry name" value="Nucleic acid-binding proteins"/>
    <property type="match status" value="1"/>
</dbReference>
<feature type="region of interest" description="Disordered" evidence="21">
    <location>
        <begin position="101"/>
        <end position="141"/>
    </location>
</feature>
<dbReference type="InterPro" id="IPR029993">
    <property type="entry name" value="GAUT"/>
</dbReference>
<evidence type="ECO:0000256" key="15">
    <source>
        <dbReference type="ARBA" id="ARBA00023078"/>
    </source>
</evidence>
<dbReference type="Gene3D" id="3.90.550.10">
    <property type="entry name" value="Spore Coat Polysaccharide Biosynthesis Protein SpsA, Chain A"/>
    <property type="match status" value="1"/>
</dbReference>
<comment type="similarity">
    <text evidence="4">Belongs to the glycosyltransferase 8 family.</text>
</comment>
<keyword evidence="10" id="KW-0808">Transferase</keyword>
<evidence type="ECO:0000256" key="11">
    <source>
        <dbReference type="ARBA" id="ARBA00022692"/>
    </source>
</evidence>
<comment type="similarity">
    <text evidence="5">Belongs to the psbW family.</text>
</comment>
<keyword evidence="6" id="KW-0150">Chloroplast</keyword>
<keyword evidence="18" id="KW-0604">Photosystem II</keyword>
<keyword evidence="14" id="KW-0333">Golgi apparatus</keyword>
<evidence type="ECO:0000256" key="2">
    <source>
        <dbReference type="ARBA" id="ARBA00004581"/>
    </source>
</evidence>
<sequence length="824" mass="93833">MRALRRHSRILILCFLSVSVLAPIFLLSYRLKHIKADVSEEYIEDLSIIKHRTEAHSLSAIEQEEVHGLREPTLLVYKDDTSNSTINFSSSDDTRIGEVSLATDSTDLPKNNATRHDKDDGYQKRQPDGKLPASVAKEESHAGRVQQIIHTRSRMTDEKVKEMKDQVIRARTYLNFTPSNSSSHFVKELKLRIKELERAVSQSTKDSHISRSSLQKMKAMESTLAKASRIYPDCAVIIKKLRAMTYSAEEQVRSQRNQESFLRGLGGRTISKGFHCLSMRLTAEYFALKHEDRELPNKHKLQDPRLYHFALFSDNVLACAVVVNSTISTAREPGKVVFHIVTDSLNVPAISMWFLSNPPGKATVHVESVESFQWLATKYNATLEKEGSVDPRYTSELNHLRFYLPDVFPRLNKIVFLDHDVVVKKDLTRLWSINMRGKVNGAVETCKEGEPSFHRMDMLINFTDPMVATKFDAKTCTWAFGMNLFDLHGWRQRNLTGRYHKYLHLGNRRPLWKAGSLPIGWVTFYKDTFGLDKSWHVLGLGYDSGVRLEDIDRASVVHFDGILKPWLDIGIERHKHLWKKHVKYEHPFLQQCNLHAYFLRGHRIIEVEFTIAIMGRNSKSTKMATITACTSTSSLARAALVQKASAARPAPPVLGLPSISKMGRVRCSLEEKTQESEAKLGMGASMVAAACAAAMSSPAAMALVKFRLVMFRPFVGEVILAQIKQSREDGIQLTLGFFDDIYIPVHLLLSETRCEHVPGNKVVWIWKYQEMDYHMIEEDEVRFKVHSVSYPPVPKDHGQNLEQKDVKPFSPMVITKVICMKELN</sequence>
<organism evidence="23 24">
    <name type="scientific">Perilla frutescens var. hirtella</name>
    <name type="common">Perilla citriodora</name>
    <name type="synonym">Perilla setoyensis</name>
    <dbReference type="NCBI Taxonomy" id="608512"/>
    <lineage>
        <taxon>Eukaryota</taxon>
        <taxon>Viridiplantae</taxon>
        <taxon>Streptophyta</taxon>
        <taxon>Embryophyta</taxon>
        <taxon>Tracheophyta</taxon>
        <taxon>Spermatophyta</taxon>
        <taxon>Magnoliopsida</taxon>
        <taxon>eudicotyledons</taxon>
        <taxon>Gunneridae</taxon>
        <taxon>Pentapetalae</taxon>
        <taxon>asterids</taxon>
        <taxon>lamiids</taxon>
        <taxon>Lamiales</taxon>
        <taxon>Lamiaceae</taxon>
        <taxon>Nepetoideae</taxon>
        <taxon>Elsholtzieae</taxon>
        <taxon>Perilla</taxon>
    </lineage>
</organism>
<evidence type="ECO:0000256" key="21">
    <source>
        <dbReference type="SAM" id="MobiDB-lite"/>
    </source>
</evidence>
<evidence type="ECO:0000256" key="1">
    <source>
        <dbReference type="ARBA" id="ARBA00004323"/>
    </source>
</evidence>
<evidence type="ECO:0000256" key="9">
    <source>
        <dbReference type="ARBA" id="ARBA00022676"/>
    </source>
</evidence>
<keyword evidence="12" id="KW-0735">Signal-anchor</keyword>
<evidence type="ECO:0000256" key="14">
    <source>
        <dbReference type="ARBA" id="ARBA00023034"/>
    </source>
</evidence>
<evidence type="ECO:0000256" key="17">
    <source>
        <dbReference type="ARBA" id="ARBA00023180"/>
    </source>
</evidence>
<dbReference type="GO" id="GO:0015979">
    <property type="term" value="P:photosynthesis"/>
    <property type="evidence" value="ECO:0007669"/>
    <property type="project" value="UniProtKB-KW"/>
</dbReference>
<dbReference type="CDD" id="cd06429">
    <property type="entry name" value="GT8_like_1"/>
    <property type="match status" value="1"/>
</dbReference>
<reference evidence="23 24" key="1">
    <citation type="journal article" date="2021" name="Nat. Commun.">
        <title>Incipient diploidization of the medicinal plant Perilla within 10,000 years.</title>
        <authorList>
            <person name="Zhang Y."/>
            <person name="Shen Q."/>
            <person name="Leng L."/>
            <person name="Zhang D."/>
            <person name="Chen S."/>
            <person name="Shi Y."/>
            <person name="Ning Z."/>
            <person name="Chen S."/>
        </authorList>
    </citation>
    <scope>NUCLEOTIDE SEQUENCE [LARGE SCALE GENOMIC DNA]</scope>
    <source>
        <strain evidence="24">cv. PC099</strain>
    </source>
</reference>
<comment type="subcellular location">
    <subcellularLocation>
        <location evidence="1">Golgi apparatus membrane</location>
        <topology evidence="1">Single-pass type II membrane protein</topology>
    </subcellularLocation>
    <subcellularLocation>
        <location evidence="2">Plastid</location>
        <location evidence="2">Chloroplast thylakoid membrane</location>
        <topology evidence="2">Single-pass membrane protein</topology>
    </subcellularLocation>
</comment>
<dbReference type="SUPFAM" id="SSF53448">
    <property type="entry name" value="Nucleotide-diphospho-sugar transferases"/>
    <property type="match status" value="1"/>
</dbReference>
<evidence type="ECO:0000256" key="4">
    <source>
        <dbReference type="ARBA" id="ARBA00006351"/>
    </source>
</evidence>
<dbReference type="InterPro" id="IPR002495">
    <property type="entry name" value="Glyco_trans_8"/>
</dbReference>
<keyword evidence="17" id="KW-0325">Glycoprotein</keyword>
<evidence type="ECO:0000256" key="18">
    <source>
        <dbReference type="ARBA" id="ARBA00023276"/>
    </source>
</evidence>
<dbReference type="PANTHER" id="PTHR32116:SF0">
    <property type="entry name" value="GALACTURONOSYLTRANSFERASE 6-RELATED"/>
    <property type="match status" value="1"/>
</dbReference>
<evidence type="ECO:0000256" key="19">
    <source>
        <dbReference type="ARBA" id="ARBA00023316"/>
    </source>
</evidence>
<evidence type="ECO:0000256" key="10">
    <source>
        <dbReference type="ARBA" id="ARBA00022679"/>
    </source>
</evidence>
<feature type="compositionally biased region" description="Basic and acidic residues" evidence="21">
    <location>
        <begin position="114"/>
        <end position="128"/>
    </location>
</feature>
<keyword evidence="24" id="KW-1185">Reference proteome</keyword>
<evidence type="ECO:0000256" key="8">
    <source>
        <dbReference type="ARBA" id="ARBA00022640"/>
    </source>
</evidence>
<dbReference type="PANTHER" id="PTHR32116">
    <property type="entry name" value="GALACTURONOSYLTRANSFERASE 4-RELATED"/>
    <property type="match status" value="1"/>
</dbReference>
<dbReference type="AlphaFoldDB" id="A0AAD4IYT9"/>
<name>A0AAD4IYT9_PERFH</name>
<dbReference type="Proteomes" id="UP001190926">
    <property type="component" value="Unassembled WGS sequence"/>
</dbReference>
<evidence type="ECO:0000256" key="5">
    <source>
        <dbReference type="ARBA" id="ARBA00010395"/>
    </source>
</evidence>
<evidence type="ECO:0000313" key="24">
    <source>
        <dbReference type="Proteomes" id="UP001190926"/>
    </source>
</evidence>
<accession>A0AAD4IYT9</accession>
<protein>
    <recommendedName>
        <fullName evidence="20">PSII 6.1 kDa protein</fullName>
    </recommendedName>
</protein>
<evidence type="ECO:0000256" key="7">
    <source>
        <dbReference type="ARBA" id="ARBA00022531"/>
    </source>
</evidence>
<keyword evidence="11" id="KW-0812">Transmembrane</keyword>
<dbReference type="InterPro" id="IPR012340">
    <property type="entry name" value="NA-bd_OB-fold"/>
</dbReference>
<keyword evidence="16" id="KW-0472">Membrane</keyword>
<dbReference type="Pfam" id="PF08292">
    <property type="entry name" value="RNA_pol_Rbc25"/>
    <property type="match status" value="1"/>
</dbReference>
<keyword evidence="13" id="KW-1133">Transmembrane helix</keyword>
<dbReference type="GO" id="GO:0047262">
    <property type="term" value="F:polygalacturonate 4-alpha-galacturonosyltransferase activity"/>
    <property type="evidence" value="ECO:0007669"/>
    <property type="project" value="InterPro"/>
</dbReference>
<feature type="compositionally biased region" description="Polar residues" evidence="21">
    <location>
        <begin position="102"/>
        <end position="112"/>
    </location>
</feature>
<evidence type="ECO:0000256" key="16">
    <source>
        <dbReference type="ARBA" id="ARBA00023136"/>
    </source>
</evidence>
<dbReference type="InterPro" id="IPR013238">
    <property type="entry name" value="RNA_pol_III_Rbc25"/>
</dbReference>
<keyword evidence="19" id="KW-0961">Cell wall biogenesis/degradation</keyword>
<keyword evidence="9" id="KW-0328">Glycosyltransferase</keyword>
<keyword evidence="7" id="KW-0602">Photosynthesis</keyword>
<dbReference type="Pfam" id="PF25557">
    <property type="entry name" value="GAUT_1"/>
    <property type="match status" value="1"/>
</dbReference>
<evidence type="ECO:0000313" key="23">
    <source>
        <dbReference type="EMBL" id="KAH6823804.1"/>
    </source>
</evidence>
<evidence type="ECO:0000256" key="13">
    <source>
        <dbReference type="ARBA" id="ARBA00022989"/>
    </source>
</evidence>
<evidence type="ECO:0000256" key="3">
    <source>
        <dbReference type="ARBA" id="ARBA00004877"/>
    </source>
</evidence>
<evidence type="ECO:0000256" key="20">
    <source>
        <dbReference type="ARBA" id="ARBA00031756"/>
    </source>
</evidence>
<keyword evidence="8" id="KW-0934">Plastid</keyword>